<dbReference type="PANTHER" id="PTHR21666">
    <property type="entry name" value="PEPTIDASE-RELATED"/>
    <property type="match status" value="1"/>
</dbReference>
<dbReference type="Gene3D" id="6.10.250.3150">
    <property type="match status" value="1"/>
</dbReference>
<evidence type="ECO:0000313" key="5">
    <source>
        <dbReference type="EMBL" id="AKO94697.1"/>
    </source>
</evidence>
<dbReference type="PATRIC" id="fig|135735.6.peg.4821"/>
<dbReference type="Gene3D" id="2.70.70.10">
    <property type="entry name" value="Glucose Permease (Domain IIA)"/>
    <property type="match status" value="1"/>
</dbReference>
<gene>
    <name evidence="5" type="ORF">BEH_22930</name>
</gene>
<feature type="compositionally biased region" description="Basic and acidic residues" evidence="2">
    <location>
        <begin position="213"/>
        <end position="245"/>
    </location>
</feature>
<evidence type="ECO:0000259" key="3">
    <source>
        <dbReference type="Pfam" id="PF01551"/>
    </source>
</evidence>
<proteinExistence type="predicted"/>
<dbReference type="InterPro" id="IPR011055">
    <property type="entry name" value="Dup_hybrid_motif"/>
</dbReference>
<dbReference type="KEGG" id="beo:BEH_22930"/>
<sequence length="433" mass="48377">MFRRIEEETEVKKKVLSWSTAALLGVSFIGFSFQQGTAEAESLEERMDTVKEKRSDVSKSLSESKKEIESLEAEQKKIDEEIKQLDEAVTKTSEKIRNKNDEIDKTRQQIENLKKDIKKLDKRIKKRNEILKERARAMQTSGGSVDYIEVLLGSQDFSDLLNRVNAVSTISSADRDILEAHEEDKRVKKEKEDKVKEDLSSLETSLKELETLKADQEKQAAEKDAFMAKLKESQQTAEDKSSKLENEDELLSEQEKAIQEQMKKQKEEAEKQVSSAQPVKSTSTSGGDTSTSGGETPPVASGTFTRPAAGPVTSEFGIRSLGDHKGIDIGKRGASVPIVAAADGQVFRSYYSSTYGNAIFITHNVNGKVYTTVYAHMESRNVSGNETVKKGQVIGYMGNTGRSYGAHLHFEMHEGPWNLEKTNAVDPRKYINF</sequence>
<feature type="domain" description="Peptidoglycan hydrolase PcsB coiled-coil" evidence="4">
    <location>
        <begin position="117"/>
        <end position="190"/>
    </location>
</feature>
<dbReference type="EMBL" id="CP011974">
    <property type="protein sequence ID" value="AKO94697.1"/>
    <property type="molecule type" value="Genomic_DNA"/>
</dbReference>
<dbReference type="Pfam" id="PF24568">
    <property type="entry name" value="CC_PcsB"/>
    <property type="match status" value="1"/>
</dbReference>
<evidence type="ECO:0000313" key="6">
    <source>
        <dbReference type="Proteomes" id="UP000036202"/>
    </source>
</evidence>
<dbReference type="Proteomes" id="UP000036202">
    <property type="component" value="Chromosome"/>
</dbReference>
<name>A0A0H4KKT9_9BACI</name>
<evidence type="ECO:0000256" key="2">
    <source>
        <dbReference type="SAM" id="MobiDB-lite"/>
    </source>
</evidence>
<dbReference type="PANTHER" id="PTHR21666:SF270">
    <property type="entry name" value="MUREIN HYDROLASE ACTIVATOR ENVC"/>
    <property type="match status" value="1"/>
</dbReference>
<reference evidence="6" key="2">
    <citation type="submission" date="2015-06" db="EMBL/GenBank/DDBJ databases">
        <title>Genome Sequence of Bacillus endophyticus and Analysis of its Companion Mechanism in the Ketogulonigenium vulgare-Bacillus strain Consortium.</title>
        <authorList>
            <person name="Jia N."/>
            <person name="Du J."/>
            <person name="Ding M.-Z."/>
            <person name="Gao F."/>
            <person name="Yuan Y.-J."/>
        </authorList>
    </citation>
    <scope>NUCLEOTIDE SEQUENCE [LARGE SCALE GENOMIC DNA]</scope>
    <source>
        <strain evidence="6">Hbe603</strain>
    </source>
</reference>
<feature type="region of interest" description="Disordered" evidence="2">
    <location>
        <begin position="44"/>
        <end position="66"/>
    </location>
</feature>
<keyword evidence="6" id="KW-1185">Reference proteome</keyword>
<dbReference type="InterPro" id="IPR050570">
    <property type="entry name" value="Cell_wall_metabolism_enzyme"/>
</dbReference>
<evidence type="ECO:0000259" key="4">
    <source>
        <dbReference type="Pfam" id="PF24568"/>
    </source>
</evidence>
<dbReference type="GO" id="GO:0004222">
    <property type="term" value="F:metalloendopeptidase activity"/>
    <property type="evidence" value="ECO:0007669"/>
    <property type="project" value="TreeGrafter"/>
</dbReference>
<feature type="domain" description="M23ase beta-sheet core" evidence="3">
    <location>
        <begin position="323"/>
        <end position="426"/>
    </location>
</feature>
<feature type="compositionally biased region" description="Low complexity" evidence="2">
    <location>
        <begin position="281"/>
        <end position="296"/>
    </location>
</feature>
<reference evidence="5 6" key="1">
    <citation type="journal article" date="2015" name="PLoS ONE">
        <title>Genome Sequence of Bacillus endophyticus and Analysis of Its Companion Mechanism in the Ketogulonigenium vulgare-Bacillus Strain Consortium.</title>
        <authorList>
            <person name="Jia N."/>
            <person name="Du J."/>
            <person name="Ding M.Z."/>
            <person name="Gao F."/>
            <person name="Yuan Y.J."/>
        </authorList>
    </citation>
    <scope>NUCLEOTIDE SEQUENCE [LARGE SCALE GENOMIC DNA]</scope>
    <source>
        <strain evidence="5 6">Hbe603</strain>
    </source>
</reference>
<dbReference type="Pfam" id="PF01551">
    <property type="entry name" value="Peptidase_M23"/>
    <property type="match status" value="1"/>
</dbReference>
<dbReference type="AlphaFoldDB" id="A0A0H4KKT9"/>
<dbReference type="CDD" id="cd12797">
    <property type="entry name" value="M23_peptidase"/>
    <property type="match status" value="1"/>
</dbReference>
<feature type="region of interest" description="Disordered" evidence="2">
    <location>
        <begin position="180"/>
        <end position="201"/>
    </location>
</feature>
<protein>
    <submittedName>
        <fullName evidence="5">Peptidase M23</fullName>
    </submittedName>
</protein>
<dbReference type="SUPFAM" id="SSF51261">
    <property type="entry name" value="Duplicated hybrid motif"/>
    <property type="match status" value="1"/>
</dbReference>
<evidence type="ECO:0000256" key="1">
    <source>
        <dbReference type="ARBA" id="ARBA00022729"/>
    </source>
</evidence>
<keyword evidence="1" id="KW-0732">Signal</keyword>
<feature type="compositionally biased region" description="Basic and acidic residues" evidence="2">
    <location>
        <begin position="253"/>
        <end position="271"/>
    </location>
</feature>
<accession>A0A0H4KKT9</accession>
<feature type="region of interest" description="Disordered" evidence="2">
    <location>
        <begin position="213"/>
        <end position="317"/>
    </location>
</feature>
<organism evidence="5 6">
    <name type="scientific">Priestia filamentosa</name>
    <dbReference type="NCBI Taxonomy" id="1402861"/>
    <lineage>
        <taxon>Bacteria</taxon>
        <taxon>Bacillati</taxon>
        <taxon>Bacillota</taxon>
        <taxon>Bacilli</taxon>
        <taxon>Bacillales</taxon>
        <taxon>Bacillaceae</taxon>
        <taxon>Priestia</taxon>
    </lineage>
</organism>
<dbReference type="InterPro" id="IPR057309">
    <property type="entry name" value="PcsB_CC"/>
</dbReference>
<dbReference type="InterPro" id="IPR016047">
    <property type="entry name" value="M23ase_b-sheet_dom"/>
</dbReference>